<evidence type="ECO:0000313" key="7">
    <source>
        <dbReference type="Proteomes" id="UP000233375"/>
    </source>
</evidence>
<dbReference type="InterPro" id="IPR001624">
    <property type="entry name" value="FliE"/>
</dbReference>
<dbReference type="OrthoDB" id="9812413at2"/>
<dbReference type="NCBIfam" id="TIGR00205">
    <property type="entry name" value="fliE"/>
    <property type="match status" value="1"/>
</dbReference>
<evidence type="ECO:0000256" key="5">
    <source>
        <dbReference type="NCBIfam" id="TIGR00205"/>
    </source>
</evidence>
<comment type="similarity">
    <text evidence="2 4">Belongs to the FliE family.</text>
</comment>
<name>A0A2N0Z6Q3_9BACI</name>
<keyword evidence="7" id="KW-1185">Reference proteome</keyword>
<comment type="subcellular location">
    <subcellularLocation>
        <location evidence="1 4">Bacterial flagellum basal body</location>
    </subcellularLocation>
</comment>
<dbReference type="AlphaFoldDB" id="A0A2N0Z6Q3"/>
<gene>
    <name evidence="4" type="primary">fliE</name>
    <name evidence="6" type="ORF">CWS01_02620</name>
</gene>
<protein>
    <recommendedName>
        <fullName evidence="4 5">Flagellar hook-basal body complex protein FliE</fullName>
    </recommendedName>
</protein>
<dbReference type="GO" id="GO:0071973">
    <property type="term" value="P:bacterial-type flagellum-dependent cell motility"/>
    <property type="evidence" value="ECO:0007669"/>
    <property type="project" value="InterPro"/>
</dbReference>
<dbReference type="Proteomes" id="UP000233375">
    <property type="component" value="Unassembled WGS sequence"/>
</dbReference>
<dbReference type="PRINTS" id="PR01006">
    <property type="entry name" value="FLGHOOKFLIE"/>
</dbReference>
<dbReference type="PANTHER" id="PTHR34653">
    <property type="match status" value="1"/>
</dbReference>
<dbReference type="PANTHER" id="PTHR34653:SF1">
    <property type="entry name" value="FLAGELLAR HOOK-BASAL BODY COMPLEX PROTEIN FLIE"/>
    <property type="match status" value="1"/>
</dbReference>
<evidence type="ECO:0000256" key="3">
    <source>
        <dbReference type="ARBA" id="ARBA00023143"/>
    </source>
</evidence>
<proteinExistence type="inferred from homology"/>
<sequence length="103" mass="11075">MASINFPAVSNVLPTTNANAAAVSTTASDKSKSFATFLKDSLNKVNQAQNESDSLTTKLAKGENIDLSQVMIASQKASITMQATIEIRNKAVEAYQEMMRMTV</sequence>
<keyword evidence="6" id="KW-0282">Flagellum</keyword>
<dbReference type="HAMAP" id="MF_00724">
    <property type="entry name" value="FliE"/>
    <property type="match status" value="1"/>
</dbReference>
<dbReference type="EMBL" id="PISE01000006">
    <property type="protein sequence ID" value="PKG25173.1"/>
    <property type="molecule type" value="Genomic_DNA"/>
</dbReference>
<keyword evidence="6" id="KW-0969">Cilium</keyword>
<evidence type="ECO:0000256" key="1">
    <source>
        <dbReference type="ARBA" id="ARBA00004117"/>
    </source>
</evidence>
<accession>A0A2N0Z6Q3</accession>
<dbReference type="RefSeq" id="WP_101175494.1">
    <property type="nucleotide sequence ID" value="NZ_PISE01000006.1"/>
</dbReference>
<evidence type="ECO:0000313" key="6">
    <source>
        <dbReference type="EMBL" id="PKG25173.1"/>
    </source>
</evidence>
<dbReference type="Pfam" id="PF02049">
    <property type="entry name" value="FliE"/>
    <property type="match status" value="1"/>
</dbReference>
<keyword evidence="3 4" id="KW-0975">Bacterial flagellum</keyword>
<organism evidence="6 7">
    <name type="scientific">Niallia nealsonii</name>
    <dbReference type="NCBI Taxonomy" id="115979"/>
    <lineage>
        <taxon>Bacteria</taxon>
        <taxon>Bacillati</taxon>
        <taxon>Bacillota</taxon>
        <taxon>Bacilli</taxon>
        <taxon>Bacillales</taxon>
        <taxon>Bacillaceae</taxon>
        <taxon>Niallia</taxon>
    </lineage>
</organism>
<reference evidence="6 7" key="1">
    <citation type="journal article" date="2003" name="Int. J. Syst. Evol. Microbiol.">
        <title>Bacillus nealsonii sp. nov., isolated from a spacecraft-assembly facility, whose spores are gamma-radiation resistant.</title>
        <authorList>
            <person name="Venkateswaran K."/>
            <person name="Kempf M."/>
            <person name="Chen F."/>
            <person name="Satomi M."/>
            <person name="Nicholson W."/>
            <person name="Kern R."/>
        </authorList>
    </citation>
    <scope>NUCLEOTIDE SEQUENCE [LARGE SCALE GENOMIC DNA]</scope>
    <source>
        <strain evidence="6 7">FO-92</strain>
    </source>
</reference>
<dbReference type="GO" id="GO:0003774">
    <property type="term" value="F:cytoskeletal motor activity"/>
    <property type="evidence" value="ECO:0007669"/>
    <property type="project" value="InterPro"/>
</dbReference>
<evidence type="ECO:0000256" key="2">
    <source>
        <dbReference type="ARBA" id="ARBA00009272"/>
    </source>
</evidence>
<comment type="caution">
    <text evidence="6">The sequence shown here is derived from an EMBL/GenBank/DDBJ whole genome shotgun (WGS) entry which is preliminary data.</text>
</comment>
<keyword evidence="6" id="KW-0966">Cell projection</keyword>
<dbReference type="GO" id="GO:0009425">
    <property type="term" value="C:bacterial-type flagellum basal body"/>
    <property type="evidence" value="ECO:0007669"/>
    <property type="project" value="UniProtKB-SubCell"/>
</dbReference>
<dbReference type="GO" id="GO:0005198">
    <property type="term" value="F:structural molecule activity"/>
    <property type="evidence" value="ECO:0007669"/>
    <property type="project" value="UniProtKB-UniRule"/>
</dbReference>
<evidence type="ECO:0000256" key="4">
    <source>
        <dbReference type="HAMAP-Rule" id="MF_00724"/>
    </source>
</evidence>